<dbReference type="PANTHER" id="PTHR43649">
    <property type="entry name" value="ARABINOSE-BINDING PROTEIN-RELATED"/>
    <property type="match status" value="1"/>
</dbReference>
<reference evidence="7" key="1">
    <citation type="submission" date="2016-07" db="EMBL/GenBank/DDBJ databases">
        <authorList>
            <person name="Florea S."/>
            <person name="Webb J.S."/>
            <person name="Jaromczyk J."/>
            <person name="Schardl C.L."/>
        </authorList>
    </citation>
    <scope>NUCLEOTIDE SEQUENCE [LARGE SCALE GENOMIC DNA]</scope>
    <source>
        <strain evidence="7">Z6</strain>
    </source>
</reference>
<dbReference type="InterPro" id="IPR050490">
    <property type="entry name" value="Bact_solute-bd_prot1"/>
</dbReference>
<dbReference type="Pfam" id="PF01547">
    <property type="entry name" value="SBP_bac_1"/>
    <property type="match status" value="1"/>
</dbReference>
<keyword evidence="3" id="KW-0472">Membrane</keyword>
<evidence type="ECO:0000256" key="1">
    <source>
        <dbReference type="ARBA" id="ARBA00022475"/>
    </source>
</evidence>
<dbReference type="Gene3D" id="3.40.190.10">
    <property type="entry name" value="Periplasmic binding protein-like II"/>
    <property type="match status" value="2"/>
</dbReference>
<keyword evidence="5" id="KW-0449">Lipoprotein</keyword>
<comment type="caution">
    <text evidence="6">The sequence shown here is derived from an EMBL/GenBank/DDBJ whole genome shotgun (WGS) entry which is preliminary data.</text>
</comment>
<keyword evidence="4" id="KW-0564">Palmitate</keyword>
<dbReference type="OrthoDB" id="42940at2"/>
<dbReference type="PANTHER" id="PTHR43649:SF33">
    <property type="entry name" value="POLYGALACTURONAN_RHAMNOGALACTURONAN-BINDING PROTEIN YTCQ"/>
    <property type="match status" value="1"/>
</dbReference>
<dbReference type="EMBL" id="LWDV01000010">
    <property type="protein sequence ID" value="OCL25741.1"/>
    <property type="molecule type" value="Genomic_DNA"/>
</dbReference>
<dbReference type="AlphaFoldDB" id="A0A1C0A6H2"/>
<evidence type="ECO:0000313" key="6">
    <source>
        <dbReference type="EMBL" id="OCL25741.1"/>
    </source>
</evidence>
<evidence type="ECO:0000256" key="3">
    <source>
        <dbReference type="ARBA" id="ARBA00023136"/>
    </source>
</evidence>
<proteinExistence type="predicted"/>
<dbReference type="Proteomes" id="UP000093514">
    <property type="component" value="Unassembled WGS sequence"/>
</dbReference>
<keyword evidence="1" id="KW-1003">Cell membrane</keyword>
<evidence type="ECO:0000313" key="7">
    <source>
        <dbReference type="Proteomes" id="UP000093514"/>
    </source>
</evidence>
<accession>A0A1C0A6H2</accession>
<sequence>MKKISVFILFVLLVGLFLTGCGGKQEAIDGRKIKLEFFQNKQEAVETYDYLIAKFEKENPDIDIEQNFVPESETVLRSRLAKNDIPEVMGLGGNAIYGELAKAGILASFSDDPKLKEVQESYIRMLQDLHGRVNNYGIPYTSNANTVLYNKDKFKELGLEIPKTWNEFIATAEKIKSAGETPFYLTFKDAWTAMIPWNSLAANLQGEDFIKQRIVGQTTFKERYDEVAKRLYSLLDYDHNDNFGMGYNQGNTAFAKGKAVMYLQGVWAIGSIEQANPDIKIGAFALPAVNNVSENKLVSGVDTVLTMSAKLDGKEAEAAKKFIHFLLEKENAQYYIDQERTFSTVKGVYQNNPMVDDLKPYFESGKIAAFPDHYYPSGMQVPNLVQEFLLNGDVGAFLDKLDNEWDKVYSRQ</sequence>
<name>A0A1C0A6H2_9FIRM</name>
<protein>
    <submittedName>
        <fullName evidence="6">ABC transporter substrate-binding protein</fullName>
    </submittedName>
</protein>
<dbReference type="InterPro" id="IPR006059">
    <property type="entry name" value="SBP"/>
</dbReference>
<keyword evidence="2" id="KW-0732">Signal</keyword>
<evidence type="ECO:0000256" key="2">
    <source>
        <dbReference type="ARBA" id="ARBA00022729"/>
    </source>
</evidence>
<evidence type="ECO:0000256" key="5">
    <source>
        <dbReference type="ARBA" id="ARBA00023288"/>
    </source>
</evidence>
<organism evidence="6 7">
    <name type="scientific">Orenia metallireducens</name>
    <dbReference type="NCBI Taxonomy" id="1413210"/>
    <lineage>
        <taxon>Bacteria</taxon>
        <taxon>Bacillati</taxon>
        <taxon>Bacillota</taxon>
        <taxon>Clostridia</taxon>
        <taxon>Halanaerobiales</taxon>
        <taxon>Halobacteroidaceae</taxon>
        <taxon>Orenia</taxon>
    </lineage>
</organism>
<gene>
    <name evidence="6" type="ORF">U472_15580</name>
</gene>
<dbReference type="SUPFAM" id="SSF53850">
    <property type="entry name" value="Periplasmic binding protein-like II"/>
    <property type="match status" value="1"/>
</dbReference>
<evidence type="ECO:0000256" key="4">
    <source>
        <dbReference type="ARBA" id="ARBA00023139"/>
    </source>
</evidence>
<dbReference type="PROSITE" id="PS51257">
    <property type="entry name" value="PROKAR_LIPOPROTEIN"/>
    <property type="match status" value="1"/>
</dbReference>
<reference evidence="6 7" key="2">
    <citation type="submission" date="2016-08" db="EMBL/GenBank/DDBJ databases">
        <title>Orenia metallireducens sp. nov. strain Z6, a Novel Metal-reducing Firmicute from the Deep Subsurface.</title>
        <authorList>
            <person name="Maxim B.I."/>
            <person name="Kenneth K."/>
            <person name="Flynn T.M."/>
            <person name="Oloughlin E.J."/>
            <person name="Locke R.A."/>
            <person name="Weber J.R."/>
            <person name="Egan S.M."/>
            <person name="Mackie R.I."/>
            <person name="Cann I.K."/>
        </authorList>
    </citation>
    <scope>NUCLEOTIDE SEQUENCE [LARGE SCALE GENOMIC DNA]</scope>
    <source>
        <strain evidence="6 7">Z6</strain>
    </source>
</reference>
<keyword evidence="7" id="KW-1185">Reference proteome</keyword>
<dbReference type="RefSeq" id="WP_068719651.1">
    <property type="nucleotide sequence ID" value="NZ_LWDV01000010.1"/>
</dbReference>